<name>A0AAD9MBU9_9PEZI</name>
<evidence type="ECO:0008006" key="5">
    <source>
        <dbReference type="Google" id="ProtNLM"/>
    </source>
</evidence>
<dbReference type="AlphaFoldDB" id="A0AAD9MBU9"/>
<gene>
    <name evidence="3" type="ORF">P8C59_005047</name>
</gene>
<dbReference type="Pfam" id="PF01237">
    <property type="entry name" value="Oxysterol_BP"/>
    <property type="match status" value="1"/>
</dbReference>
<comment type="caution">
    <text evidence="3">The sequence shown here is derived from an EMBL/GenBank/DDBJ whole genome shotgun (WGS) entry which is preliminary data.</text>
</comment>
<dbReference type="Gene3D" id="3.30.70.3490">
    <property type="match status" value="1"/>
</dbReference>
<dbReference type="Gene3D" id="1.10.287.2720">
    <property type="match status" value="1"/>
</dbReference>
<evidence type="ECO:0000256" key="1">
    <source>
        <dbReference type="ARBA" id="ARBA00008842"/>
    </source>
</evidence>
<dbReference type="InterPro" id="IPR000648">
    <property type="entry name" value="Oxysterol-bd"/>
</dbReference>
<dbReference type="GO" id="GO:0008142">
    <property type="term" value="F:oxysterol binding"/>
    <property type="evidence" value="ECO:0007669"/>
    <property type="project" value="TreeGrafter"/>
</dbReference>
<dbReference type="SUPFAM" id="SSF144000">
    <property type="entry name" value="Oxysterol-binding protein-like"/>
    <property type="match status" value="1"/>
</dbReference>
<comment type="similarity">
    <text evidence="1 2">Belongs to the OSBP family.</text>
</comment>
<dbReference type="Proteomes" id="UP001217918">
    <property type="component" value="Unassembled WGS sequence"/>
</dbReference>
<proteinExistence type="inferred from homology"/>
<dbReference type="GO" id="GO:0005829">
    <property type="term" value="C:cytosol"/>
    <property type="evidence" value="ECO:0007669"/>
    <property type="project" value="TreeGrafter"/>
</dbReference>
<reference evidence="3" key="1">
    <citation type="journal article" date="2023" name="Mol. Plant Microbe Interact.">
        <title>Elucidating the Obligate Nature and Biological Capacity of an Invasive Fungal Corn Pathogen.</title>
        <authorList>
            <person name="MacCready J.S."/>
            <person name="Roggenkamp E.M."/>
            <person name="Gdanetz K."/>
            <person name="Chilvers M.I."/>
        </authorList>
    </citation>
    <scope>NUCLEOTIDE SEQUENCE</scope>
    <source>
        <strain evidence="3">PM02</strain>
    </source>
</reference>
<dbReference type="InterPro" id="IPR018494">
    <property type="entry name" value="Oxysterol-bd_CS"/>
</dbReference>
<protein>
    <recommendedName>
        <fullName evidence="5">Oxysterol-binding protein</fullName>
    </recommendedName>
</protein>
<keyword evidence="4" id="KW-1185">Reference proteome</keyword>
<dbReference type="PANTHER" id="PTHR10972">
    <property type="entry name" value="OXYSTEROL-BINDING PROTEIN-RELATED"/>
    <property type="match status" value="1"/>
</dbReference>
<evidence type="ECO:0000313" key="4">
    <source>
        <dbReference type="Proteomes" id="UP001217918"/>
    </source>
</evidence>
<dbReference type="Gene3D" id="2.40.160.120">
    <property type="match status" value="1"/>
</dbReference>
<dbReference type="EMBL" id="JAQQPM010000004">
    <property type="protein sequence ID" value="KAK2070562.1"/>
    <property type="molecule type" value="Genomic_DNA"/>
</dbReference>
<sequence>MDKHSMSSRFRDAIKFFASVRGDLANITAPPFFLAPSSVVEQGHCWAQRPNVFAAPAREASAERRSLLVLRLVLIAMKSQFYIGATPHVGIRKPLNAFLGELFLASWSEPSPDDKVLPRAPATTTAELVAEQVSHHPPITAMHIVDRQNGIRADGYARVEMTFAGSVHVRQLGHAVVHIDRFDEDYLVPLPDVTVHGFLAGRVYPDMVGATYSIVASSGFVSELRFAGAGLFRGRRNAFGARMYHRDDPARQTLYEVDGVWSEGWTVRDGRTGAVVETYAVDAPENGPAPMDVRPVGEQDAWESRRAWAGVLDALERGNFHETVQEKTKVEQAQRRMRAQEAQRGHVWQPLFFRSMPGQDHAVFHRLAAGTPWKLHDDRTQGVWRVDEAKLAAAQRPFRGGLTPLG</sequence>
<organism evidence="3 4">
    <name type="scientific">Phyllachora maydis</name>
    <dbReference type="NCBI Taxonomy" id="1825666"/>
    <lineage>
        <taxon>Eukaryota</taxon>
        <taxon>Fungi</taxon>
        <taxon>Dikarya</taxon>
        <taxon>Ascomycota</taxon>
        <taxon>Pezizomycotina</taxon>
        <taxon>Sordariomycetes</taxon>
        <taxon>Sordariomycetidae</taxon>
        <taxon>Phyllachorales</taxon>
        <taxon>Phyllachoraceae</taxon>
        <taxon>Phyllachora</taxon>
    </lineage>
</organism>
<evidence type="ECO:0000256" key="2">
    <source>
        <dbReference type="RuleBase" id="RU003844"/>
    </source>
</evidence>
<dbReference type="PANTHER" id="PTHR10972:SF92">
    <property type="entry name" value="OXYSTEROL BINDING PROTEIN"/>
    <property type="match status" value="1"/>
</dbReference>
<accession>A0AAD9MBU9</accession>
<evidence type="ECO:0000313" key="3">
    <source>
        <dbReference type="EMBL" id="KAK2070562.1"/>
    </source>
</evidence>
<dbReference type="PROSITE" id="PS01013">
    <property type="entry name" value="OSBP"/>
    <property type="match status" value="1"/>
</dbReference>
<dbReference type="InterPro" id="IPR037239">
    <property type="entry name" value="OSBP_sf"/>
</dbReference>
<dbReference type="GO" id="GO:0016020">
    <property type="term" value="C:membrane"/>
    <property type="evidence" value="ECO:0007669"/>
    <property type="project" value="TreeGrafter"/>
</dbReference>